<evidence type="ECO:0000256" key="2">
    <source>
        <dbReference type="SAM" id="MobiDB-lite"/>
    </source>
</evidence>
<dbReference type="Gene3D" id="3.90.1530.30">
    <property type="match status" value="1"/>
</dbReference>
<feature type="compositionally biased region" description="Basic and acidic residues" evidence="2">
    <location>
        <begin position="263"/>
        <end position="291"/>
    </location>
</feature>
<dbReference type="Pfam" id="PF02195">
    <property type="entry name" value="ParB_N"/>
    <property type="match status" value="1"/>
</dbReference>
<dbReference type="NCBIfam" id="TIGR00180">
    <property type="entry name" value="parB_part"/>
    <property type="match status" value="1"/>
</dbReference>
<comment type="caution">
    <text evidence="4">The sequence shown here is derived from an EMBL/GenBank/DDBJ whole genome shotgun (WGS) entry which is preliminary data.</text>
</comment>
<dbReference type="Pfam" id="PF08535">
    <property type="entry name" value="KorB"/>
    <property type="match status" value="1"/>
</dbReference>
<evidence type="ECO:0000256" key="1">
    <source>
        <dbReference type="ARBA" id="ARBA00006295"/>
    </source>
</evidence>
<feature type="domain" description="ParB-like N-terminal" evidence="3">
    <location>
        <begin position="50"/>
        <end position="143"/>
    </location>
</feature>
<dbReference type="GO" id="GO:0005694">
    <property type="term" value="C:chromosome"/>
    <property type="evidence" value="ECO:0007669"/>
    <property type="project" value="TreeGrafter"/>
</dbReference>
<dbReference type="SUPFAM" id="SSF109709">
    <property type="entry name" value="KorB DNA-binding domain-like"/>
    <property type="match status" value="1"/>
</dbReference>
<dbReference type="InterPro" id="IPR036086">
    <property type="entry name" value="ParB/Sulfiredoxin_sf"/>
</dbReference>
<dbReference type="Gene3D" id="2.30.30.150">
    <property type="entry name" value="KorB, C-terminal domain"/>
    <property type="match status" value="1"/>
</dbReference>
<feature type="region of interest" description="Disordered" evidence="2">
    <location>
        <begin position="1"/>
        <end position="74"/>
    </location>
</feature>
<dbReference type="InterPro" id="IPR050336">
    <property type="entry name" value="Chromosome_partition/occlusion"/>
</dbReference>
<evidence type="ECO:0000313" key="5">
    <source>
        <dbReference type="Proteomes" id="UP000192505"/>
    </source>
</evidence>
<dbReference type="AlphaFoldDB" id="A0A1W9KQ32"/>
<name>A0A1W9KQ32_9BURK</name>
<accession>A0A1W9KQ32</accession>
<dbReference type="GO" id="GO:0007059">
    <property type="term" value="P:chromosome segregation"/>
    <property type="evidence" value="ECO:0007669"/>
    <property type="project" value="TreeGrafter"/>
</dbReference>
<dbReference type="GO" id="GO:0045892">
    <property type="term" value="P:negative regulation of DNA-templated transcription"/>
    <property type="evidence" value="ECO:0007669"/>
    <property type="project" value="InterPro"/>
</dbReference>
<dbReference type="InterPro" id="IPR008988">
    <property type="entry name" value="Transcriptional_repressor_C"/>
</dbReference>
<dbReference type="InterPro" id="IPR003115">
    <property type="entry name" value="ParB_N"/>
</dbReference>
<dbReference type="SMART" id="SM00470">
    <property type="entry name" value="ParB"/>
    <property type="match status" value="1"/>
</dbReference>
<dbReference type="Pfam" id="PF06613">
    <property type="entry name" value="KorB_C"/>
    <property type="match status" value="1"/>
</dbReference>
<feature type="compositionally biased region" description="Basic and acidic residues" evidence="2">
    <location>
        <begin position="59"/>
        <end position="68"/>
    </location>
</feature>
<dbReference type="SUPFAM" id="SSF110849">
    <property type="entry name" value="ParB/Sulfiredoxin"/>
    <property type="match status" value="1"/>
</dbReference>
<evidence type="ECO:0000259" key="3">
    <source>
        <dbReference type="SMART" id="SM00470"/>
    </source>
</evidence>
<feature type="region of interest" description="Disordered" evidence="2">
    <location>
        <begin position="248"/>
        <end position="291"/>
    </location>
</feature>
<dbReference type="InterPro" id="IPR004437">
    <property type="entry name" value="ParB/RepB/Spo0J"/>
</dbReference>
<dbReference type="InterPro" id="IPR037048">
    <property type="entry name" value="KorB_C_sf"/>
</dbReference>
<protein>
    <submittedName>
        <fullName evidence="4">Chromosome partitioning protein ParB</fullName>
    </submittedName>
</protein>
<dbReference type="InterPro" id="IPR013741">
    <property type="entry name" value="KorB_domain"/>
</dbReference>
<dbReference type="PANTHER" id="PTHR33375">
    <property type="entry name" value="CHROMOSOME-PARTITIONING PROTEIN PARB-RELATED"/>
    <property type="match status" value="1"/>
</dbReference>
<dbReference type="Proteomes" id="UP000192505">
    <property type="component" value="Unassembled WGS sequence"/>
</dbReference>
<dbReference type="EMBL" id="MTEI01000019">
    <property type="protein sequence ID" value="OQW86266.1"/>
    <property type="molecule type" value="Genomic_DNA"/>
</dbReference>
<dbReference type="SUPFAM" id="SSF50037">
    <property type="entry name" value="C-terminal domain of transcriptional repressors"/>
    <property type="match status" value="1"/>
</dbReference>
<reference evidence="4 5" key="1">
    <citation type="submission" date="2017-01" db="EMBL/GenBank/DDBJ databases">
        <title>Novel large sulfur bacteria in the metagenomes of groundwater-fed chemosynthetic microbial mats in the Lake Huron basin.</title>
        <authorList>
            <person name="Sharrar A.M."/>
            <person name="Flood B.E."/>
            <person name="Bailey J.V."/>
            <person name="Jones D.S."/>
            <person name="Biddanda B."/>
            <person name="Ruberg S.A."/>
            <person name="Marcus D.N."/>
            <person name="Dick G.J."/>
        </authorList>
    </citation>
    <scope>NUCLEOTIDE SEQUENCE [LARGE SCALE GENOMIC DNA]</scope>
    <source>
        <strain evidence="4">A7</strain>
    </source>
</reference>
<dbReference type="InterPro" id="IPR042075">
    <property type="entry name" value="KorB_DNA-db"/>
</dbReference>
<gene>
    <name evidence="4" type="ORF">BWK72_17995</name>
</gene>
<dbReference type="PANTHER" id="PTHR33375:SF1">
    <property type="entry name" value="CHROMOSOME-PARTITIONING PROTEIN PARB-RELATED"/>
    <property type="match status" value="1"/>
</dbReference>
<evidence type="ECO:0000313" key="4">
    <source>
        <dbReference type="EMBL" id="OQW86266.1"/>
    </source>
</evidence>
<dbReference type="CDD" id="cd16398">
    <property type="entry name" value="KorB_N_like"/>
    <property type="match status" value="1"/>
</dbReference>
<organism evidence="4 5">
    <name type="scientific">Rhodoferax ferrireducens</name>
    <dbReference type="NCBI Taxonomy" id="192843"/>
    <lineage>
        <taxon>Bacteria</taxon>
        <taxon>Pseudomonadati</taxon>
        <taxon>Pseudomonadota</taxon>
        <taxon>Betaproteobacteria</taxon>
        <taxon>Burkholderiales</taxon>
        <taxon>Comamonadaceae</taxon>
        <taxon>Rhodoferax</taxon>
    </lineage>
</organism>
<dbReference type="InterPro" id="IPR010575">
    <property type="entry name" value="KorB_C"/>
</dbReference>
<dbReference type="Gene3D" id="6.10.250.140">
    <property type="match status" value="1"/>
</dbReference>
<sequence length="344" mass="37275">MSTATKKTTAKGTAEAAGKPQASGLGLDSMGDLSALLDAPTAAANGGGPLMLEMDLIDEDPHQPRTEDNPGFSDESLEELAASIKLRGVKTPISVRDNPEAEGRYIINHGARRFRGSRRAGKTAIPGFIDNDYNEADQVVENLQRNELTAREIADYIGRELAKGIKKGEIAKAISKSPAFVTQHVTLLDLPDPIAEAFNSGRAKDVTVINELVTAFKKKPEEVSDWLADENQEITRGSVKLLREFLDDKRKQGQAGDDDGGDGEGKGDGDGQDGQDAKKKDEKPADPDKLKKAIIQVQHNDRPARLILNRRPPAEGFAWLKYDDDGQEFEANLAEVQLVALLEG</sequence>
<dbReference type="GO" id="GO:0003677">
    <property type="term" value="F:DNA binding"/>
    <property type="evidence" value="ECO:0007669"/>
    <property type="project" value="InterPro"/>
</dbReference>
<proteinExistence type="inferred from homology"/>
<comment type="similarity">
    <text evidence="1">Belongs to the ParB family.</text>
</comment>
<feature type="compositionally biased region" description="Low complexity" evidence="2">
    <location>
        <begin position="1"/>
        <end position="19"/>
    </location>
</feature>
<dbReference type="Gene3D" id="1.10.10.730">
    <property type="entry name" value="KorB DNA-binding domain"/>
    <property type="match status" value="1"/>
</dbReference>